<dbReference type="OrthoDB" id="996639at2759"/>
<keyword evidence="1" id="KW-0175">Coiled coil</keyword>
<feature type="compositionally biased region" description="Basic and acidic residues" evidence="2">
    <location>
        <begin position="235"/>
        <end position="250"/>
    </location>
</feature>
<proteinExistence type="predicted"/>
<organism evidence="3 4">
    <name type="scientific">Gossypium klotzschianum</name>
    <dbReference type="NCBI Taxonomy" id="34286"/>
    <lineage>
        <taxon>Eukaryota</taxon>
        <taxon>Viridiplantae</taxon>
        <taxon>Streptophyta</taxon>
        <taxon>Embryophyta</taxon>
        <taxon>Tracheophyta</taxon>
        <taxon>Spermatophyta</taxon>
        <taxon>Magnoliopsida</taxon>
        <taxon>eudicotyledons</taxon>
        <taxon>Gunneridae</taxon>
        <taxon>Pentapetalae</taxon>
        <taxon>rosids</taxon>
        <taxon>malvids</taxon>
        <taxon>Malvales</taxon>
        <taxon>Malvaceae</taxon>
        <taxon>Malvoideae</taxon>
        <taxon>Gossypium</taxon>
    </lineage>
</organism>
<feature type="compositionally biased region" description="Basic and acidic residues" evidence="2">
    <location>
        <begin position="165"/>
        <end position="180"/>
    </location>
</feature>
<evidence type="ECO:0000256" key="2">
    <source>
        <dbReference type="SAM" id="MobiDB-lite"/>
    </source>
</evidence>
<gene>
    <name evidence="3" type="ORF">Goklo_024438</name>
</gene>
<protein>
    <recommendedName>
        <fullName evidence="5">Retrotransposon gag domain-containing protein</fullName>
    </recommendedName>
</protein>
<dbReference type="Proteomes" id="UP000593573">
    <property type="component" value="Unassembled WGS sequence"/>
</dbReference>
<comment type="caution">
    <text evidence="3">The sequence shown here is derived from an EMBL/GenBank/DDBJ whole genome shotgun (WGS) entry which is preliminary data.</text>
</comment>
<feature type="region of interest" description="Disordered" evidence="2">
    <location>
        <begin position="50"/>
        <end position="75"/>
    </location>
</feature>
<name>A0A7J8W961_9ROSI</name>
<sequence length="267" mass="30745">MKELLESTEEKLAERDENLEDMVLAMKKEIEKLKRELTIYKAALSNGMLSSRPKQQAMDIPKPEKSTDEKRGRNTIGTWEEFQRELKKQFYPQFTEKEARAKLRRLTEKESFYWFEDGLKPWAKHELRRQGITELTVAMAEVESFVELGPARDKLEASKPNGKGNGERNHEKDEEGHSDDGNSTDSTSGNGKSRDANRGFDDPRDKRKKIKCFLCQGPHMVRKCPNKVMISVIKKKDEPKEEVKPTEGKTSRVNSMMLIPEKKNGGK</sequence>
<accession>A0A7J8W961</accession>
<feature type="region of interest" description="Disordered" evidence="2">
    <location>
        <begin position="151"/>
        <end position="204"/>
    </location>
</feature>
<keyword evidence="4" id="KW-1185">Reference proteome</keyword>
<feature type="compositionally biased region" description="Low complexity" evidence="2">
    <location>
        <begin position="181"/>
        <end position="191"/>
    </location>
</feature>
<feature type="compositionally biased region" description="Basic and acidic residues" evidence="2">
    <location>
        <begin position="192"/>
        <end position="204"/>
    </location>
</feature>
<feature type="coiled-coil region" evidence="1">
    <location>
        <begin position="5"/>
        <end position="43"/>
    </location>
</feature>
<feature type="region of interest" description="Disordered" evidence="2">
    <location>
        <begin position="235"/>
        <end position="267"/>
    </location>
</feature>
<dbReference type="EMBL" id="JABFAB010241415">
    <property type="protein sequence ID" value="MBA0671581.1"/>
    <property type="molecule type" value="Genomic_DNA"/>
</dbReference>
<feature type="compositionally biased region" description="Basic and acidic residues" evidence="2">
    <location>
        <begin position="61"/>
        <end position="72"/>
    </location>
</feature>
<evidence type="ECO:0000313" key="4">
    <source>
        <dbReference type="Proteomes" id="UP000593573"/>
    </source>
</evidence>
<evidence type="ECO:0000313" key="3">
    <source>
        <dbReference type="EMBL" id="MBA0671581.1"/>
    </source>
</evidence>
<dbReference type="AlphaFoldDB" id="A0A7J8W961"/>
<reference evidence="3 4" key="1">
    <citation type="journal article" date="2019" name="Genome Biol. Evol.">
        <title>Insights into the evolution of the New World diploid cottons (Gossypium, subgenus Houzingenia) based on genome sequencing.</title>
        <authorList>
            <person name="Grover C.E."/>
            <person name="Arick M.A. 2nd"/>
            <person name="Thrash A."/>
            <person name="Conover J.L."/>
            <person name="Sanders W.S."/>
            <person name="Peterson D.G."/>
            <person name="Frelichowski J.E."/>
            <person name="Scheffler J.A."/>
            <person name="Scheffler B.E."/>
            <person name="Wendel J.F."/>
        </authorList>
    </citation>
    <scope>NUCLEOTIDE SEQUENCE [LARGE SCALE GENOMIC DNA]</scope>
    <source>
        <strain evidence="3">57</strain>
        <tissue evidence="3">Leaf</tissue>
    </source>
</reference>
<evidence type="ECO:0000256" key="1">
    <source>
        <dbReference type="SAM" id="Coils"/>
    </source>
</evidence>
<evidence type="ECO:0008006" key="5">
    <source>
        <dbReference type="Google" id="ProtNLM"/>
    </source>
</evidence>